<feature type="transmembrane region" description="Helical" evidence="1">
    <location>
        <begin position="68"/>
        <end position="87"/>
    </location>
</feature>
<name>A0A7X5TUA3_9MICO</name>
<reference evidence="2 3" key="1">
    <citation type="submission" date="2020-02" db="EMBL/GenBank/DDBJ databases">
        <title>Sequencing the genomes of 1000 actinobacteria strains.</title>
        <authorList>
            <person name="Klenk H.-P."/>
        </authorList>
    </citation>
    <scope>NUCLEOTIDE SEQUENCE [LARGE SCALE GENOMIC DNA]</scope>
    <source>
        <strain evidence="2 3">DSM 27960</strain>
    </source>
</reference>
<feature type="transmembrane region" description="Helical" evidence="1">
    <location>
        <begin position="490"/>
        <end position="509"/>
    </location>
</feature>
<dbReference type="AlphaFoldDB" id="A0A7X5TUA3"/>
<feature type="transmembrane region" description="Helical" evidence="1">
    <location>
        <begin position="31"/>
        <end position="56"/>
    </location>
</feature>
<gene>
    <name evidence="2" type="ORF">FHX76_002990</name>
</gene>
<feature type="transmembrane region" description="Helical" evidence="1">
    <location>
        <begin position="460"/>
        <end position="484"/>
    </location>
</feature>
<feature type="transmembrane region" description="Helical" evidence="1">
    <location>
        <begin position="386"/>
        <end position="413"/>
    </location>
</feature>
<dbReference type="RefSeq" id="WP_167151968.1">
    <property type="nucleotide sequence ID" value="NZ_JAAMOX010000003.1"/>
</dbReference>
<keyword evidence="3" id="KW-1185">Reference proteome</keyword>
<keyword evidence="1" id="KW-0472">Membrane</keyword>
<comment type="caution">
    <text evidence="2">The sequence shown here is derived from an EMBL/GenBank/DDBJ whole genome shotgun (WGS) entry which is preliminary data.</text>
</comment>
<organism evidence="2 3">
    <name type="scientific">Lysinibacter cavernae</name>
    <dbReference type="NCBI Taxonomy" id="1640652"/>
    <lineage>
        <taxon>Bacteria</taxon>
        <taxon>Bacillati</taxon>
        <taxon>Actinomycetota</taxon>
        <taxon>Actinomycetes</taxon>
        <taxon>Micrococcales</taxon>
        <taxon>Microbacteriaceae</taxon>
        <taxon>Lysinibacter</taxon>
    </lineage>
</organism>
<feature type="transmembrane region" description="Helical" evidence="1">
    <location>
        <begin position="419"/>
        <end position="439"/>
    </location>
</feature>
<feature type="transmembrane region" description="Helical" evidence="1">
    <location>
        <begin position="345"/>
        <end position="366"/>
    </location>
</feature>
<dbReference type="Proteomes" id="UP000541033">
    <property type="component" value="Unassembled WGS sequence"/>
</dbReference>
<evidence type="ECO:0000313" key="3">
    <source>
        <dbReference type="Proteomes" id="UP000541033"/>
    </source>
</evidence>
<feature type="transmembrane region" description="Helical" evidence="1">
    <location>
        <begin position="319"/>
        <end position="339"/>
    </location>
</feature>
<evidence type="ECO:0000256" key="1">
    <source>
        <dbReference type="SAM" id="Phobius"/>
    </source>
</evidence>
<evidence type="ECO:0000313" key="2">
    <source>
        <dbReference type="EMBL" id="NIH55075.1"/>
    </source>
</evidence>
<feature type="transmembrane region" description="Helical" evidence="1">
    <location>
        <begin position="180"/>
        <end position="205"/>
    </location>
</feature>
<proteinExistence type="predicted"/>
<feature type="transmembrane region" description="Helical" evidence="1">
    <location>
        <begin position="155"/>
        <end position="173"/>
    </location>
</feature>
<sequence>MTFAADRRALRAARSVVAARAGRPSIADMAYYVYVGILAAAIAGSSVVRAIVLGLVSPAVAAGLQSPLAPGVVSAVVIGLAGVLLLLGKTRGPVVPRPDQVEFLAASPLPRWLSLRRSYLTSTAWLTAVIVVVAALLAVAAGLEFGAGPETVARWMLGAVSVGLLLSVVWLIGQRLPSWAAGLLAIAACMVAIASVLAGESWAVTPFFLPGALWADLAGLSEQPVAWAAVVTLCVIATVTFLGSFWLLNGLGRSGLAAQARRWQLAGMLAGSGDIAAAVGRLRPPPTAGRRLKIGMTGPFWAVVIQRDAVALLRFPQRLIVSASVLVAAGFLLSVSAGAPEGVRWAGLLVASALGYAAAGSLADGLRHGAAASGASTLFGCTIGRLLRASCVVPLAGTLVLGSIGVYLAAALAGASTSLFLWWSLLAVLWTLVRLSDAAKGPLPMVLRMPVPTPVGDVSILNVLLWQSDAVLIAILGATVTLLVSVGAPLTGIVLIAVVTAIVVGIVVMRVRKLSDTSL</sequence>
<keyword evidence="1" id="KW-1133">Transmembrane helix</keyword>
<feature type="transmembrane region" description="Helical" evidence="1">
    <location>
        <begin position="119"/>
        <end position="143"/>
    </location>
</feature>
<accession>A0A7X5TUA3</accession>
<feature type="transmembrane region" description="Helical" evidence="1">
    <location>
        <begin position="225"/>
        <end position="248"/>
    </location>
</feature>
<keyword evidence="1" id="KW-0812">Transmembrane</keyword>
<protein>
    <submittedName>
        <fullName evidence="2">Uncharacterized protein</fullName>
    </submittedName>
</protein>
<dbReference type="EMBL" id="JAAMOX010000003">
    <property type="protein sequence ID" value="NIH55075.1"/>
    <property type="molecule type" value="Genomic_DNA"/>
</dbReference>